<dbReference type="Proteomes" id="UP000270094">
    <property type="component" value="Unassembled WGS sequence"/>
</dbReference>
<proteinExistence type="predicted"/>
<organism evidence="1 2">
    <name type="scientific">Strongylus vulgaris</name>
    <name type="common">Blood worm</name>
    <dbReference type="NCBI Taxonomy" id="40348"/>
    <lineage>
        <taxon>Eukaryota</taxon>
        <taxon>Metazoa</taxon>
        <taxon>Ecdysozoa</taxon>
        <taxon>Nematoda</taxon>
        <taxon>Chromadorea</taxon>
        <taxon>Rhabditida</taxon>
        <taxon>Rhabditina</taxon>
        <taxon>Rhabditomorpha</taxon>
        <taxon>Strongyloidea</taxon>
        <taxon>Strongylidae</taxon>
        <taxon>Strongylus</taxon>
    </lineage>
</organism>
<reference evidence="1 2" key="1">
    <citation type="submission" date="2018-11" db="EMBL/GenBank/DDBJ databases">
        <authorList>
            <consortium name="Pathogen Informatics"/>
        </authorList>
    </citation>
    <scope>NUCLEOTIDE SEQUENCE [LARGE SCALE GENOMIC DNA]</scope>
</reference>
<dbReference type="OrthoDB" id="5826189at2759"/>
<protein>
    <submittedName>
        <fullName evidence="1">Uncharacterized protein</fullName>
    </submittedName>
</protein>
<keyword evidence="2" id="KW-1185">Reference proteome</keyword>
<dbReference type="EMBL" id="UYYB01012302">
    <property type="protein sequence ID" value="VDM69456.1"/>
    <property type="molecule type" value="Genomic_DNA"/>
</dbReference>
<name>A0A3P7IIL9_STRVU</name>
<gene>
    <name evidence="1" type="ORF">SVUK_LOCUS4454</name>
</gene>
<dbReference type="AlphaFoldDB" id="A0A3P7IIL9"/>
<sequence length="155" mass="17583">MDRQRSTQHLLGGVGHIGLRSATQMLLTVPHRPILLLLIMTLRQWTLTPTSSLTTTSEEGIQDQKLSGWSRIRALYERPSMEHDCSVRIARMAFLTGFFVGGASTYVQARETYERSNVGRKYLSPSDAFVSLQRNVAKVLPYMLICTLLRRSIRT</sequence>
<evidence type="ECO:0000313" key="2">
    <source>
        <dbReference type="Proteomes" id="UP000270094"/>
    </source>
</evidence>
<evidence type="ECO:0000313" key="1">
    <source>
        <dbReference type="EMBL" id="VDM69456.1"/>
    </source>
</evidence>
<accession>A0A3P7IIL9</accession>